<evidence type="ECO:0000256" key="1">
    <source>
        <dbReference type="SAM" id="Phobius"/>
    </source>
</evidence>
<dbReference type="AlphaFoldDB" id="A0A5J4UIG7"/>
<accession>A0A5J4UIG7</accession>
<gene>
    <name evidence="2" type="ORF">EZS28_034026</name>
</gene>
<keyword evidence="1" id="KW-1133">Transmembrane helix</keyword>
<protein>
    <submittedName>
        <fullName evidence="2">Uncharacterized protein</fullName>
    </submittedName>
</protein>
<comment type="caution">
    <text evidence="2">The sequence shown here is derived from an EMBL/GenBank/DDBJ whole genome shotgun (WGS) entry which is preliminary data.</text>
</comment>
<evidence type="ECO:0000313" key="2">
    <source>
        <dbReference type="EMBL" id="KAA6370448.1"/>
    </source>
</evidence>
<name>A0A5J4UIG7_9EUKA</name>
<evidence type="ECO:0000313" key="3">
    <source>
        <dbReference type="Proteomes" id="UP000324800"/>
    </source>
</evidence>
<dbReference type="EMBL" id="SNRW01015374">
    <property type="protein sequence ID" value="KAA6370448.1"/>
    <property type="molecule type" value="Genomic_DNA"/>
</dbReference>
<feature type="transmembrane region" description="Helical" evidence="1">
    <location>
        <begin position="12"/>
        <end position="32"/>
    </location>
</feature>
<sequence>MHTKFIIASRDGIFNGWLLVVQNISTVIQTILVEESPLASALLNLATYGIYGEYVIFKSPFKSIGGNQLGAVCSWIAASDGIVNLILTPLNVLSSMNSVGLKIFANIIFYESIIVIITISAFAGQTLVGRIGENLWVIRPVTILRETQLSNVADMNKEVFNLKKKLNVEQQITNSNIAMIPGSYSRSTSQQSSVSNISAKTSLIKRETVSNITDKNKKNIKLQKITFGFRVMKGEDEEIGYILDPILEEVPKQFHQHLGVQEAIDTSTNQRAWCAQCTSSSSSYTS</sequence>
<proteinExistence type="predicted"/>
<dbReference type="Proteomes" id="UP000324800">
    <property type="component" value="Unassembled WGS sequence"/>
</dbReference>
<organism evidence="2 3">
    <name type="scientific">Streblomastix strix</name>
    <dbReference type="NCBI Taxonomy" id="222440"/>
    <lineage>
        <taxon>Eukaryota</taxon>
        <taxon>Metamonada</taxon>
        <taxon>Preaxostyla</taxon>
        <taxon>Oxymonadida</taxon>
        <taxon>Streblomastigidae</taxon>
        <taxon>Streblomastix</taxon>
    </lineage>
</organism>
<feature type="transmembrane region" description="Helical" evidence="1">
    <location>
        <begin position="107"/>
        <end position="129"/>
    </location>
</feature>
<keyword evidence="1" id="KW-0472">Membrane</keyword>
<reference evidence="2 3" key="1">
    <citation type="submission" date="2019-03" db="EMBL/GenBank/DDBJ databases">
        <title>Single cell metagenomics reveals metabolic interactions within the superorganism composed of flagellate Streblomastix strix and complex community of Bacteroidetes bacteria on its surface.</title>
        <authorList>
            <person name="Treitli S.C."/>
            <person name="Kolisko M."/>
            <person name="Husnik F."/>
            <person name="Keeling P."/>
            <person name="Hampl V."/>
        </authorList>
    </citation>
    <scope>NUCLEOTIDE SEQUENCE [LARGE SCALE GENOMIC DNA]</scope>
    <source>
        <strain evidence="2">ST1C</strain>
    </source>
</reference>
<keyword evidence="1" id="KW-0812">Transmembrane</keyword>
<feature type="transmembrane region" description="Helical" evidence="1">
    <location>
        <begin position="69"/>
        <end position="87"/>
    </location>
</feature>
<feature type="transmembrane region" description="Helical" evidence="1">
    <location>
        <begin position="38"/>
        <end position="57"/>
    </location>
</feature>